<dbReference type="PATRIC" id="fig|446465.5.peg.864"/>
<feature type="transmembrane region" description="Helical" evidence="2">
    <location>
        <begin position="127"/>
        <end position="151"/>
    </location>
</feature>
<keyword evidence="4" id="KW-1185">Reference proteome</keyword>
<sequence>MQSAPSLARPLSPRDPSAGALAHEPPLSASAPSPSAAPSRPRAAASTWALVLALVALLGSVAAMAFVGLTVVPMETASGYYLTDTPAPYQAAVFTAFGTLLLWSALGIAALVLGIVALVARRGTARAIAAIALATAAPVLLPLVLLGAMAVDIARF</sequence>
<dbReference type="EMBL" id="CP001643">
    <property type="protein sequence ID" value="ACU84724.1"/>
    <property type="molecule type" value="Genomic_DNA"/>
</dbReference>
<evidence type="ECO:0000256" key="2">
    <source>
        <dbReference type="SAM" id="Phobius"/>
    </source>
</evidence>
<dbReference type="AlphaFoldDB" id="C7MAG6"/>
<proteinExistence type="predicted"/>
<organism evidence="3 4">
    <name type="scientific">Brachybacterium faecium (strain ATCC 43885 / DSM 4810 / JCM 11609 / LMG 19847 / NBRC 14762 / NCIMB 9860 / 6-10)</name>
    <dbReference type="NCBI Taxonomy" id="446465"/>
    <lineage>
        <taxon>Bacteria</taxon>
        <taxon>Bacillati</taxon>
        <taxon>Actinomycetota</taxon>
        <taxon>Actinomycetes</taxon>
        <taxon>Micrococcales</taxon>
        <taxon>Dermabacteraceae</taxon>
        <taxon>Brachybacterium</taxon>
    </lineage>
</organism>
<dbReference type="Proteomes" id="UP000001919">
    <property type="component" value="Chromosome"/>
</dbReference>
<evidence type="ECO:0000313" key="4">
    <source>
        <dbReference type="Proteomes" id="UP000001919"/>
    </source>
</evidence>
<keyword evidence="2" id="KW-0812">Transmembrane</keyword>
<protein>
    <submittedName>
        <fullName evidence="3">Uncharacterized protein</fullName>
    </submittedName>
</protein>
<dbReference type="OrthoDB" id="4804082at2"/>
<evidence type="ECO:0000256" key="1">
    <source>
        <dbReference type="SAM" id="MobiDB-lite"/>
    </source>
</evidence>
<keyword evidence="2" id="KW-1133">Transmembrane helix</keyword>
<name>C7MAG6_BRAFD</name>
<feature type="transmembrane region" description="Helical" evidence="2">
    <location>
        <begin position="92"/>
        <end position="120"/>
    </location>
</feature>
<dbReference type="HOGENOM" id="CLU_1683233_0_0_11"/>
<feature type="region of interest" description="Disordered" evidence="1">
    <location>
        <begin position="1"/>
        <end position="38"/>
    </location>
</feature>
<accession>C7MAG6</accession>
<feature type="compositionally biased region" description="Low complexity" evidence="1">
    <location>
        <begin position="25"/>
        <end position="38"/>
    </location>
</feature>
<feature type="transmembrane region" description="Helical" evidence="2">
    <location>
        <begin position="48"/>
        <end position="72"/>
    </location>
</feature>
<dbReference type="KEGG" id="bfa:Bfae_08700"/>
<evidence type="ECO:0000313" key="3">
    <source>
        <dbReference type="EMBL" id="ACU84724.1"/>
    </source>
</evidence>
<keyword evidence="2" id="KW-0472">Membrane</keyword>
<gene>
    <name evidence="3" type="ordered locus">Bfae_08700</name>
</gene>
<reference evidence="3 4" key="1">
    <citation type="journal article" date="2009" name="Stand. Genomic Sci.">
        <title>Complete genome sequence of Brachybacterium faecium type strain (Schefferle 6-10).</title>
        <authorList>
            <person name="Lapidus A."/>
            <person name="Pukall R."/>
            <person name="Labuttii K."/>
            <person name="Copeland A."/>
            <person name="Del Rio T.G."/>
            <person name="Nolan M."/>
            <person name="Chen F."/>
            <person name="Lucas S."/>
            <person name="Tice H."/>
            <person name="Cheng J.F."/>
            <person name="Bruce D."/>
            <person name="Goodwin L."/>
            <person name="Pitluck S."/>
            <person name="Rohde M."/>
            <person name="Goker M."/>
            <person name="Pati A."/>
            <person name="Ivanova N."/>
            <person name="Mavrommatis K."/>
            <person name="Chen A."/>
            <person name="Palaniappan K."/>
            <person name="D'haeseleer P."/>
            <person name="Chain P."/>
            <person name="Bristow J."/>
            <person name="Eisen J.A."/>
            <person name="Markowitz V."/>
            <person name="Hugenholtz P."/>
            <person name="Kyrpides N.C."/>
            <person name="Klenk H.P."/>
        </authorList>
    </citation>
    <scope>NUCLEOTIDE SEQUENCE [LARGE SCALE GENOMIC DNA]</scope>
    <source>
        <strain evidence="4">ATCC 43885 / DSM 4810 / JCM 11609 / LMG 19847 / NBRC 14762 / NCIMB 9860 / 6-10</strain>
    </source>
</reference>